<organism evidence="2 3">
    <name type="scientific">Pontibacillus marinus BH030004 = DSM 16465</name>
    <dbReference type="NCBI Taxonomy" id="1385511"/>
    <lineage>
        <taxon>Bacteria</taxon>
        <taxon>Bacillati</taxon>
        <taxon>Bacillota</taxon>
        <taxon>Bacilli</taxon>
        <taxon>Bacillales</taxon>
        <taxon>Bacillaceae</taxon>
        <taxon>Pontibacillus</taxon>
    </lineage>
</organism>
<evidence type="ECO:0000313" key="2">
    <source>
        <dbReference type="EMBL" id="KGX91427.1"/>
    </source>
</evidence>
<dbReference type="PANTHER" id="PTHR47799">
    <property type="entry name" value="OMEGA-AMIDASE YAFV"/>
    <property type="match status" value="1"/>
</dbReference>
<dbReference type="Proteomes" id="UP000030403">
    <property type="component" value="Unassembled WGS sequence"/>
</dbReference>
<dbReference type="InterPro" id="IPR003010">
    <property type="entry name" value="C-N_Hydrolase"/>
</dbReference>
<gene>
    <name evidence="2" type="ORF">N783_07675</name>
</gene>
<proteinExistence type="predicted"/>
<dbReference type="STRING" id="1385511.GCA_000425225_01420"/>
<feature type="domain" description="CN hydrolase" evidence="1">
    <location>
        <begin position="3"/>
        <end position="241"/>
    </location>
</feature>
<dbReference type="AlphaFoldDB" id="A0A0A5I6H6"/>
<keyword evidence="3" id="KW-1185">Reference proteome</keyword>
<dbReference type="RefSeq" id="WP_027445764.1">
    <property type="nucleotide sequence ID" value="NZ_AULJ01000013.1"/>
</dbReference>
<dbReference type="PROSITE" id="PS50263">
    <property type="entry name" value="CN_HYDROLASE"/>
    <property type="match status" value="1"/>
</dbReference>
<dbReference type="OrthoDB" id="9811121at2"/>
<name>A0A0A5I6H6_9BACI</name>
<dbReference type="EMBL" id="AVPF01000002">
    <property type="protein sequence ID" value="KGX91427.1"/>
    <property type="molecule type" value="Genomic_DNA"/>
</dbReference>
<sequence length="262" mass="30022">MNLKIGCLQMDVTYGNPEENRESIQRKINYLHKELNNVDILVLPELWDTGYDLSRLSQIGDWEGRTAQSFLSKLARQNDFSLIGGSIAKTNEQSSTNTMYAYNRNGVKIVEYSKAHLFQLMDEHHYLNSGDQKGSFEIEGVPSTGMICYDLRFPEWIRTHTSEGAEILFVVAQWPLARIDHWRSLLISRAIENQCYVIACNRVGEDPKTEFGGHSMVINPWGGVISEAGTEETFLTATIDVDEVKRIRKQIPIFQDRRPEIY</sequence>
<dbReference type="GO" id="GO:0050152">
    <property type="term" value="F:omega-amidase activity"/>
    <property type="evidence" value="ECO:0007669"/>
    <property type="project" value="TreeGrafter"/>
</dbReference>
<dbReference type="InterPro" id="IPR052737">
    <property type="entry name" value="Omega-amidase_YafV"/>
</dbReference>
<dbReference type="CDD" id="cd07583">
    <property type="entry name" value="nitrilase_5"/>
    <property type="match status" value="1"/>
</dbReference>
<dbReference type="PANTHER" id="PTHR47799:SF1">
    <property type="entry name" value="OMEGA-AMIDASE YAFV"/>
    <property type="match status" value="1"/>
</dbReference>
<evidence type="ECO:0000313" key="3">
    <source>
        <dbReference type="Proteomes" id="UP000030403"/>
    </source>
</evidence>
<dbReference type="Pfam" id="PF00795">
    <property type="entry name" value="CN_hydrolase"/>
    <property type="match status" value="1"/>
</dbReference>
<accession>A0A0A5I6H6</accession>
<evidence type="ECO:0000259" key="1">
    <source>
        <dbReference type="PROSITE" id="PS50263"/>
    </source>
</evidence>
<dbReference type="GO" id="GO:0106008">
    <property type="term" value="F:2-oxoglutaramate amidase activity"/>
    <property type="evidence" value="ECO:0007669"/>
    <property type="project" value="TreeGrafter"/>
</dbReference>
<dbReference type="InterPro" id="IPR036526">
    <property type="entry name" value="C-N_Hydrolase_sf"/>
</dbReference>
<keyword evidence="2" id="KW-0378">Hydrolase</keyword>
<dbReference type="Gene3D" id="3.60.110.10">
    <property type="entry name" value="Carbon-nitrogen hydrolase"/>
    <property type="match status" value="1"/>
</dbReference>
<comment type="caution">
    <text evidence="2">The sequence shown here is derived from an EMBL/GenBank/DDBJ whole genome shotgun (WGS) entry which is preliminary data.</text>
</comment>
<protein>
    <submittedName>
        <fullName evidence="2">Hydrolase</fullName>
    </submittedName>
</protein>
<dbReference type="SUPFAM" id="SSF56317">
    <property type="entry name" value="Carbon-nitrogen hydrolase"/>
    <property type="match status" value="1"/>
</dbReference>
<reference evidence="2 3" key="1">
    <citation type="submission" date="2013-08" db="EMBL/GenBank/DDBJ databases">
        <authorList>
            <person name="Huang J."/>
            <person name="Wang G."/>
        </authorList>
    </citation>
    <scope>NUCLEOTIDE SEQUENCE [LARGE SCALE GENOMIC DNA]</scope>
    <source>
        <strain evidence="2 3">BH030004</strain>
    </source>
</reference>
<dbReference type="eggNOG" id="COG0388">
    <property type="taxonomic scope" value="Bacteria"/>
</dbReference>